<dbReference type="SUPFAM" id="SSF51161">
    <property type="entry name" value="Trimeric LpxA-like enzymes"/>
    <property type="match status" value="1"/>
</dbReference>
<dbReference type="PANTHER" id="PTHR43017">
    <property type="entry name" value="GALACTOSIDE O-ACETYLTRANSFERASE"/>
    <property type="match status" value="1"/>
</dbReference>
<keyword evidence="1" id="KW-0012">Acyltransferase</keyword>
<dbReference type="PANTHER" id="PTHR43017:SF1">
    <property type="entry name" value="ACETYLTRANSFERASE YJL218W-RELATED"/>
    <property type="match status" value="1"/>
</dbReference>
<comment type="caution">
    <text evidence="2">The sequence shown here is derived from an EMBL/GenBank/DDBJ whole genome shotgun (WGS) entry which is preliminary data.</text>
</comment>
<dbReference type="AlphaFoldDB" id="A0A4Q0VIH4"/>
<evidence type="ECO:0000313" key="2">
    <source>
        <dbReference type="EMBL" id="RXI78631.1"/>
    </source>
</evidence>
<accession>A0A4Q0VIH4</accession>
<evidence type="ECO:0000256" key="1">
    <source>
        <dbReference type="RuleBase" id="RU367021"/>
    </source>
</evidence>
<dbReference type="Pfam" id="PF00132">
    <property type="entry name" value="Hexapep"/>
    <property type="match status" value="1"/>
</dbReference>
<gene>
    <name evidence="2" type="ORF">DXH47_06075</name>
</gene>
<dbReference type="OrthoDB" id="9812571at2"/>
<sequence>MVPTVPLQRLLTRCHGLQFNKTIHIGDNVWIGSGVTVLPGITIGENSII</sequence>
<dbReference type="EC" id="2.3.1.-" evidence="1"/>
<name>A0A4Q0VIH4_9LACO</name>
<keyword evidence="3" id="KW-1185">Reference proteome</keyword>
<organism evidence="2 3">
    <name type="scientific">Levilactobacillus suantsaii</name>
    <dbReference type="NCBI Taxonomy" id="2292255"/>
    <lineage>
        <taxon>Bacteria</taxon>
        <taxon>Bacillati</taxon>
        <taxon>Bacillota</taxon>
        <taxon>Bacilli</taxon>
        <taxon>Lactobacillales</taxon>
        <taxon>Lactobacillaceae</taxon>
        <taxon>Levilactobacillus</taxon>
    </lineage>
</organism>
<evidence type="ECO:0000313" key="3">
    <source>
        <dbReference type="Proteomes" id="UP000290602"/>
    </source>
</evidence>
<dbReference type="EMBL" id="QXIL01000009">
    <property type="protein sequence ID" value="RXI78631.1"/>
    <property type="molecule type" value="Genomic_DNA"/>
</dbReference>
<protein>
    <recommendedName>
        <fullName evidence="1">Acetyltransferase</fullName>
        <ecNumber evidence="1">2.3.1.-</ecNumber>
    </recommendedName>
</protein>
<reference evidence="2 3" key="1">
    <citation type="submission" date="2018-08" db="EMBL/GenBank/DDBJ databases">
        <title>Lactobacillus suantsai sp. nov., isolated from traditional fermented suan-tsai in Taiwan.</title>
        <authorList>
            <person name="Huang C.-H."/>
        </authorList>
    </citation>
    <scope>NUCLEOTIDE SEQUENCE [LARGE SCALE GENOMIC DNA]</scope>
    <source>
        <strain evidence="2 3">BCRC 12945</strain>
    </source>
</reference>
<dbReference type="Gene3D" id="2.160.10.10">
    <property type="entry name" value="Hexapeptide repeat proteins"/>
    <property type="match status" value="1"/>
</dbReference>
<dbReference type="InterPro" id="IPR001451">
    <property type="entry name" value="Hexapep"/>
</dbReference>
<keyword evidence="1" id="KW-0808">Transferase</keyword>
<comment type="similarity">
    <text evidence="1">Belongs to the transferase hexapeptide repeat family.</text>
</comment>
<dbReference type="InterPro" id="IPR039369">
    <property type="entry name" value="LacA-like"/>
</dbReference>
<proteinExistence type="inferred from homology"/>
<dbReference type="GO" id="GO:0008870">
    <property type="term" value="F:galactoside O-acetyltransferase activity"/>
    <property type="evidence" value="ECO:0007669"/>
    <property type="project" value="TreeGrafter"/>
</dbReference>
<dbReference type="InterPro" id="IPR011004">
    <property type="entry name" value="Trimer_LpxA-like_sf"/>
</dbReference>
<dbReference type="Proteomes" id="UP000290602">
    <property type="component" value="Unassembled WGS sequence"/>
</dbReference>